<dbReference type="InterPro" id="IPR004300">
    <property type="entry name" value="Glyco_hydro_57_N"/>
</dbReference>
<dbReference type="EMBL" id="UOFK01000048">
    <property type="protein sequence ID" value="VAW73946.1"/>
    <property type="molecule type" value="Genomic_DNA"/>
</dbReference>
<proteinExistence type="inferred from homology"/>
<dbReference type="AlphaFoldDB" id="A0A3B0YZT6"/>
<evidence type="ECO:0000256" key="1">
    <source>
        <dbReference type="ARBA" id="ARBA00006821"/>
    </source>
</evidence>
<dbReference type="Pfam" id="PF03065">
    <property type="entry name" value="Glyco_hydro_57"/>
    <property type="match status" value="1"/>
</dbReference>
<reference evidence="4" key="1">
    <citation type="submission" date="2018-06" db="EMBL/GenBank/DDBJ databases">
        <authorList>
            <person name="Zhirakovskaya E."/>
        </authorList>
    </citation>
    <scope>NUCLEOTIDE SEQUENCE</scope>
</reference>
<evidence type="ECO:0000259" key="3">
    <source>
        <dbReference type="Pfam" id="PF03065"/>
    </source>
</evidence>
<dbReference type="InterPro" id="IPR011330">
    <property type="entry name" value="Glyco_hydro/deAcase_b/a-brl"/>
</dbReference>
<dbReference type="Gene3D" id="3.20.110.10">
    <property type="entry name" value="Glycoside hydrolase 38, N terminal domain"/>
    <property type="match status" value="1"/>
</dbReference>
<gene>
    <name evidence="4" type="ORF">MNBD_GAMMA13-1262</name>
</gene>
<protein>
    <submittedName>
        <fullName evidence="4">Amylopullulanase</fullName>
    </submittedName>
</protein>
<comment type="similarity">
    <text evidence="1">Belongs to the glycosyl hydrolase 57 family.</text>
</comment>
<keyword evidence="2" id="KW-0119">Carbohydrate metabolism</keyword>
<evidence type="ECO:0000256" key="2">
    <source>
        <dbReference type="ARBA" id="ARBA00023277"/>
    </source>
</evidence>
<dbReference type="GO" id="GO:0003824">
    <property type="term" value="F:catalytic activity"/>
    <property type="evidence" value="ECO:0007669"/>
    <property type="project" value="InterPro"/>
</dbReference>
<dbReference type="SUPFAM" id="SSF88713">
    <property type="entry name" value="Glycoside hydrolase/deacetylase"/>
    <property type="match status" value="1"/>
</dbReference>
<dbReference type="InterPro" id="IPR027291">
    <property type="entry name" value="Glyco_hydro_38_N_sf"/>
</dbReference>
<dbReference type="PANTHER" id="PTHR36306:SF1">
    <property type="entry name" value="ALPHA-AMYLASE-RELATED"/>
    <property type="match status" value="1"/>
</dbReference>
<dbReference type="PANTHER" id="PTHR36306">
    <property type="entry name" value="ALPHA-AMYLASE-RELATED-RELATED"/>
    <property type="match status" value="1"/>
</dbReference>
<organism evidence="4">
    <name type="scientific">hydrothermal vent metagenome</name>
    <dbReference type="NCBI Taxonomy" id="652676"/>
    <lineage>
        <taxon>unclassified sequences</taxon>
        <taxon>metagenomes</taxon>
        <taxon>ecological metagenomes</taxon>
    </lineage>
</organism>
<dbReference type="GO" id="GO:0005975">
    <property type="term" value="P:carbohydrate metabolic process"/>
    <property type="evidence" value="ECO:0007669"/>
    <property type="project" value="InterPro"/>
</dbReference>
<dbReference type="InterPro" id="IPR052046">
    <property type="entry name" value="GH57_Enzymes"/>
</dbReference>
<sequence>MPAEGQLHVVLCWHMHQPQYCDLSSKEYRLPWTYLHAIKDYVDMAAHLEAVPAARAVVNFAPVLLEQLDDYATQISGFLDLARR</sequence>
<accession>A0A3B0YZT6</accession>
<name>A0A3B0YZT6_9ZZZZ</name>
<feature type="domain" description="Glycoside hydrolase family 57 N-terminal" evidence="3">
    <location>
        <begin position="10"/>
        <end position="53"/>
    </location>
</feature>
<evidence type="ECO:0000313" key="4">
    <source>
        <dbReference type="EMBL" id="VAW73946.1"/>
    </source>
</evidence>